<dbReference type="InterPro" id="IPR020013">
    <property type="entry name" value="Flagellar_FlgE/F/G"/>
</dbReference>
<organism evidence="7">
    <name type="scientific">uncultured organism</name>
    <dbReference type="NCBI Taxonomy" id="155900"/>
    <lineage>
        <taxon>unclassified sequences</taxon>
        <taxon>environmental samples</taxon>
    </lineage>
</organism>
<dbReference type="PROSITE" id="PS00588">
    <property type="entry name" value="FLAGELLA_BB_ROD"/>
    <property type="match status" value="1"/>
</dbReference>
<dbReference type="SUPFAM" id="SSF117143">
    <property type="entry name" value="Flagellar hook protein flgE"/>
    <property type="match status" value="1"/>
</dbReference>
<dbReference type="PANTHER" id="PTHR30435:SF18">
    <property type="entry name" value="FLAGELLAR BASAL-BODY ROD PROTEIN FLGF"/>
    <property type="match status" value="1"/>
</dbReference>
<dbReference type="InterPro" id="IPR012836">
    <property type="entry name" value="FlgF"/>
</dbReference>
<protein>
    <recommendedName>
        <fullName evidence="3">Flagellar basal-body rod protein FlgF</fullName>
    </recommendedName>
</protein>
<dbReference type="PANTHER" id="PTHR30435">
    <property type="entry name" value="FLAGELLAR PROTEIN"/>
    <property type="match status" value="1"/>
</dbReference>
<dbReference type="InterPro" id="IPR010930">
    <property type="entry name" value="Flg_bb/hook_C_dom"/>
</dbReference>
<feature type="domain" description="Flagellar basal body rod protein N-terminal" evidence="4">
    <location>
        <begin position="6"/>
        <end position="35"/>
    </location>
</feature>
<dbReference type="NCBIfam" id="TIGR02490">
    <property type="entry name" value="flgF"/>
    <property type="match status" value="1"/>
</dbReference>
<evidence type="ECO:0000256" key="2">
    <source>
        <dbReference type="ARBA" id="ARBA00038560"/>
    </source>
</evidence>
<feature type="domain" description="Flagellar hook protein FlgE/F/G-like D1" evidence="6">
    <location>
        <begin position="81"/>
        <end position="146"/>
    </location>
</feature>
<keyword evidence="7" id="KW-0969">Cilium</keyword>
<dbReference type="Pfam" id="PF22692">
    <property type="entry name" value="LlgE_F_G_D1"/>
    <property type="match status" value="1"/>
</dbReference>
<evidence type="ECO:0000256" key="1">
    <source>
        <dbReference type="ARBA" id="ARBA00009677"/>
    </source>
</evidence>
<evidence type="ECO:0000313" key="7">
    <source>
        <dbReference type="EMBL" id="QEA03705.1"/>
    </source>
</evidence>
<dbReference type="NCBIfam" id="NF009280">
    <property type="entry name" value="PRK12640.1"/>
    <property type="match status" value="1"/>
</dbReference>
<comment type="similarity">
    <text evidence="1">Belongs to the flagella basal body rod proteins family.</text>
</comment>
<evidence type="ECO:0000259" key="5">
    <source>
        <dbReference type="Pfam" id="PF06429"/>
    </source>
</evidence>
<evidence type="ECO:0000259" key="6">
    <source>
        <dbReference type="Pfam" id="PF22692"/>
    </source>
</evidence>
<dbReference type="InterPro" id="IPR019776">
    <property type="entry name" value="Flagellar_basal_body_rod_CS"/>
</dbReference>
<name>A0A5B8RAE0_9ZZZZ</name>
<feature type="domain" description="Flagellar basal-body/hook protein C-terminal" evidence="5">
    <location>
        <begin position="198"/>
        <end position="241"/>
    </location>
</feature>
<dbReference type="NCBIfam" id="TIGR03506">
    <property type="entry name" value="FlgEFG_subfam"/>
    <property type="match status" value="1"/>
</dbReference>
<evidence type="ECO:0000256" key="3">
    <source>
        <dbReference type="ARBA" id="ARBA00040228"/>
    </source>
</evidence>
<dbReference type="AlphaFoldDB" id="A0A5B8RAE0"/>
<dbReference type="InterPro" id="IPR001444">
    <property type="entry name" value="Flag_bb_rod_N"/>
</dbReference>
<dbReference type="EMBL" id="MN079076">
    <property type="protein sequence ID" value="QEA03705.1"/>
    <property type="molecule type" value="Genomic_DNA"/>
</dbReference>
<evidence type="ECO:0000259" key="4">
    <source>
        <dbReference type="Pfam" id="PF00460"/>
    </source>
</evidence>
<proteinExistence type="inferred from homology"/>
<dbReference type="Pfam" id="PF00460">
    <property type="entry name" value="Flg_bb_rod"/>
    <property type="match status" value="1"/>
</dbReference>
<dbReference type="Pfam" id="PF06429">
    <property type="entry name" value="Flg_bbr_C"/>
    <property type="match status" value="1"/>
</dbReference>
<sequence>MDRMAYIAMAGAKYALEQQRVTSNNLANANTTGFRADLEALTSRDVHGPVRPSRVYGVETRTGSDFTEGALKTTGRDLDAAISGNGWFTVQAADGTEAYTRRGDFRVTQGGLLETGAGELVMGENGPVAIPPAEKVEIGQDGTISVVPKGQSANAMAVVDRLKLVDPPTRQLRKGEDGLFRLAGGGTADADAGVKVVSGALESSNVNATDALVQMIDHARRFESYIKMIETARQTDEAGQRLLRSGG</sequence>
<comment type="subunit">
    <text evidence="2">The basal body constitutes a major portion of the flagellar organelle and consists of five rings (E,L,P,S, and M) mounted on a central rod. The rod consists of about 26 subunits of FlgG in the distal portion, and FlgB, FlgC and FlgF are thought to build up the proximal portion of the rod with about 6 subunits each.</text>
</comment>
<accession>A0A5B8RAE0</accession>
<dbReference type="InterPro" id="IPR053967">
    <property type="entry name" value="LlgE_F_G-like_D1"/>
</dbReference>
<keyword evidence="7" id="KW-0966">Cell projection</keyword>
<reference evidence="7" key="1">
    <citation type="submission" date="2019-06" db="EMBL/GenBank/DDBJ databases">
        <authorList>
            <person name="Murdoch R.W."/>
            <person name="Fathepure B."/>
        </authorList>
    </citation>
    <scope>NUCLEOTIDE SEQUENCE</scope>
</reference>
<gene>
    <name evidence="7" type="primary">flgF</name>
    <name evidence="7" type="ORF">KBTEX_00005</name>
</gene>
<dbReference type="InterPro" id="IPR037925">
    <property type="entry name" value="FlgE/F/G-like"/>
</dbReference>
<keyword evidence="7" id="KW-0282">Flagellum</keyword>